<comment type="similarity">
    <text evidence="8">Belongs to the MGMT family.</text>
</comment>
<evidence type="ECO:0000256" key="5">
    <source>
        <dbReference type="ARBA" id="ARBA00022763"/>
    </source>
</evidence>
<dbReference type="InterPro" id="IPR036388">
    <property type="entry name" value="WH-like_DNA-bd_sf"/>
</dbReference>
<feature type="active site" description="Nucleophile; methyl group acceptor" evidence="8">
    <location>
        <position position="121"/>
    </location>
</feature>
<evidence type="ECO:0000313" key="11">
    <source>
        <dbReference type="EMBL" id="MBM7586603.1"/>
    </source>
</evidence>
<keyword evidence="6 8" id="KW-0234">DNA repair</keyword>
<evidence type="ECO:0000313" key="12">
    <source>
        <dbReference type="Proteomes" id="UP001646157"/>
    </source>
</evidence>
<proteinExistence type="inferred from homology"/>
<dbReference type="CDD" id="cd06445">
    <property type="entry name" value="ATase"/>
    <property type="match status" value="1"/>
</dbReference>
<dbReference type="SUPFAM" id="SSF53155">
    <property type="entry name" value="Methylated DNA-protein cysteine methyltransferase domain"/>
    <property type="match status" value="1"/>
</dbReference>
<keyword evidence="4 8" id="KW-0808">Transferase</keyword>
<dbReference type="InterPro" id="IPR001497">
    <property type="entry name" value="MethylDNA_cys_MeTrfase_AS"/>
</dbReference>
<comment type="function">
    <text evidence="8">Involved in the cellular defense against the biological effects of O6-methylguanine (O6-MeG) and O4-methylthymine (O4-MeT) in DNA. Repairs the methylated nucleobase in DNA by stoichiometrically transferring the methyl group to a cysteine residue in the enzyme. This is a suicide reaction: the enzyme is irreversibly inactivated.</text>
</comment>
<dbReference type="PANTHER" id="PTHR10815">
    <property type="entry name" value="METHYLATED-DNA--PROTEIN-CYSTEINE METHYLTRANSFERASE"/>
    <property type="match status" value="1"/>
</dbReference>
<comment type="catalytic activity">
    <reaction evidence="7 8">
        <text>a 6-O-methyl-2'-deoxyguanosine in DNA + L-cysteinyl-[protein] = S-methyl-L-cysteinyl-[protein] + a 2'-deoxyguanosine in DNA</text>
        <dbReference type="Rhea" id="RHEA:24000"/>
        <dbReference type="Rhea" id="RHEA-COMP:10131"/>
        <dbReference type="Rhea" id="RHEA-COMP:10132"/>
        <dbReference type="Rhea" id="RHEA-COMP:11367"/>
        <dbReference type="Rhea" id="RHEA-COMP:11368"/>
        <dbReference type="ChEBI" id="CHEBI:29950"/>
        <dbReference type="ChEBI" id="CHEBI:82612"/>
        <dbReference type="ChEBI" id="CHEBI:85445"/>
        <dbReference type="ChEBI" id="CHEBI:85448"/>
        <dbReference type="EC" id="2.1.1.63"/>
    </reaction>
</comment>
<evidence type="ECO:0000259" key="9">
    <source>
        <dbReference type="Pfam" id="PF01035"/>
    </source>
</evidence>
<dbReference type="InterPro" id="IPR036217">
    <property type="entry name" value="MethylDNA_cys_MeTrfase_DNAb"/>
</dbReference>
<dbReference type="InterPro" id="IPR023546">
    <property type="entry name" value="MGMT"/>
</dbReference>
<reference evidence="11 12" key="1">
    <citation type="submission" date="2021-01" db="EMBL/GenBank/DDBJ databases">
        <title>Genomic Encyclopedia of Type Strains, Phase IV (KMG-IV): sequencing the most valuable type-strain genomes for metagenomic binning, comparative biology and taxonomic classification.</title>
        <authorList>
            <person name="Goeker M."/>
        </authorList>
    </citation>
    <scope>NUCLEOTIDE SEQUENCE [LARGE SCALE GENOMIC DNA]</scope>
    <source>
        <strain evidence="11 12">DSM 24834</strain>
    </source>
</reference>
<evidence type="ECO:0000256" key="1">
    <source>
        <dbReference type="ARBA" id="ARBA00001286"/>
    </source>
</evidence>
<feature type="domain" description="Methylguanine DNA methyltransferase ribonuclease-like" evidence="10">
    <location>
        <begin position="8"/>
        <end position="65"/>
    </location>
</feature>
<accession>A0ABS2NFG3</accession>
<dbReference type="InterPro" id="IPR014048">
    <property type="entry name" value="MethylDNA_cys_MeTrfase_DNA-bd"/>
</dbReference>
<feature type="domain" description="Methylated-DNA-[protein]-cysteine S-methyltransferase DNA binding" evidence="9">
    <location>
        <begin position="71"/>
        <end position="150"/>
    </location>
</feature>
<dbReference type="PANTHER" id="PTHR10815:SF5">
    <property type="entry name" value="METHYLATED-DNA--PROTEIN-CYSTEINE METHYLTRANSFERASE"/>
    <property type="match status" value="1"/>
</dbReference>
<evidence type="ECO:0000256" key="6">
    <source>
        <dbReference type="ARBA" id="ARBA00023204"/>
    </source>
</evidence>
<protein>
    <recommendedName>
        <fullName evidence="8">Methylated-DNA--protein-cysteine methyltransferase</fullName>
        <ecNumber evidence="8">2.1.1.63</ecNumber>
    </recommendedName>
    <alternativeName>
        <fullName evidence="8">6-O-methylguanine-DNA methyltransferase</fullName>
        <shortName evidence="8">MGMT</shortName>
    </alternativeName>
    <alternativeName>
        <fullName evidence="8">O-6-methylguanine-DNA-alkyltransferase</fullName>
    </alternativeName>
</protein>
<keyword evidence="5 8" id="KW-0227">DNA damage</keyword>
<dbReference type="EC" id="2.1.1.63" evidence="8"/>
<dbReference type="PROSITE" id="PS00374">
    <property type="entry name" value="MGMT"/>
    <property type="match status" value="1"/>
</dbReference>
<dbReference type="Pfam" id="PF02870">
    <property type="entry name" value="Methyltransf_1N"/>
    <property type="match status" value="1"/>
</dbReference>
<gene>
    <name evidence="11" type="ORF">JOC86_003155</name>
</gene>
<dbReference type="Gene3D" id="3.30.160.70">
    <property type="entry name" value="Methylated DNA-protein cysteine methyltransferase domain"/>
    <property type="match status" value="1"/>
</dbReference>
<dbReference type="NCBIfam" id="TIGR00589">
    <property type="entry name" value="ogt"/>
    <property type="match status" value="1"/>
</dbReference>
<keyword evidence="3 8" id="KW-0489">Methyltransferase</keyword>
<evidence type="ECO:0000256" key="4">
    <source>
        <dbReference type="ARBA" id="ARBA00022679"/>
    </source>
</evidence>
<dbReference type="Gene3D" id="1.10.10.10">
    <property type="entry name" value="Winged helix-like DNA-binding domain superfamily/Winged helix DNA-binding domain"/>
    <property type="match status" value="1"/>
</dbReference>
<comment type="miscellaneous">
    <text evidence="8">This enzyme catalyzes only one turnover and therefore is not strictly catalytic. According to one definition, an enzyme is a biocatalyst that acts repeatedly and over many reaction cycles.</text>
</comment>
<name>A0ABS2NFG3_9BACI</name>
<dbReference type="Pfam" id="PF01035">
    <property type="entry name" value="DNA_binding_1"/>
    <property type="match status" value="1"/>
</dbReference>
<evidence type="ECO:0000256" key="2">
    <source>
        <dbReference type="ARBA" id="ARBA00022490"/>
    </source>
</evidence>
<dbReference type="InterPro" id="IPR036631">
    <property type="entry name" value="MGMT_N_sf"/>
</dbReference>
<dbReference type="Proteomes" id="UP001646157">
    <property type="component" value="Unassembled WGS sequence"/>
</dbReference>
<evidence type="ECO:0000256" key="8">
    <source>
        <dbReference type="HAMAP-Rule" id="MF_00772"/>
    </source>
</evidence>
<comment type="caution">
    <text evidence="11">The sequence shown here is derived from an EMBL/GenBank/DDBJ whole genome shotgun (WGS) entry which is preliminary data.</text>
</comment>
<dbReference type="GO" id="GO:0003908">
    <property type="term" value="F:methylated-DNA-[protein]-cysteine S-methyltransferase activity"/>
    <property type="evidence" value="ECO:0007669"/>
    <property type="project" value="UniProtKB-EC"/>
</dbReference>
<comment type="catalytic activity">
    <reaction evidence="1 8">
        <text>a 4-O-methyl-thymidine in DNA + L-cysteinyl-[protein] = a thymidine in DNA + S-methyl-L-cysteinyl-[protein]</text>
        <dbReference type="Rhea" id="RHEA:53428"/>
        <dbReference type="Rhea" id="RHEA-COMP:10131"/>
        <dbReference type="Rhea" id="RHEA-COMP:10132"/>
        <dbReference type="Rhea" id="RHEA-COMP:13555"/>
        <dbReference type="Rhea" id="RHEA-COMP:13556"/>
        <dbReference type="ChEBI" id="CHEBI:29950"/>
        <dbReference type="ChEBI" id="CHEBI:82612"/>
        <dbReference type="ChEBI" id="CHEBI:137386"/>
        <dbReference type="ChEBI" id="CHEBI:137387"/>
        <dbReference type="EC" id="2.1.1.63"/>
    </reaction>
</comment>
<dbReference type="InterPro" id="IPR008332">
    <property type="entry name" value="MethylG_MeTrfase_N"/>
</dbReference>
<dbReference type="HAMAP" id="MF_00772">
    <property type="entry name" value="OGT"/>
    <property type="match status" value="1"/>
</dbReference>
<evidence type="ECO:0000256" key="7">
    <source>
        <dbReference type="ARBA" id="ARBA00049348"/>
    </source>
</evidence>
<keyword evidence="2 8" id="KW-0963">Cytoplasm</keyword>
<evidence type="ECO:0000259" key="10">
    <source>
        <dbReference type="Pfam" id="PF02870"/>
    </source>
</evidence>
<comment type="subcellular location">
    <subcellularLocation>
        <location evidence="8">Cytoplasm</location>
    </subcellularLocation>
</comment>
<dbReference type="SUPFAM" id="SSF46767">
    <property type="entry name" value="Methylated DNA-protein cysteine methyltransferase, C-terminal domain"/>
    <property type="match status" value="1"/>
</dbReference>
<sequence>MCQSIIVSSPVGFLKVSAENNRITSIEFVNEQSIEESDLPVLTQAKNQLEEYFSGSRKTFDLPLEMKGTTFQKLVWNQLLEVPYGQTCSYQDIANQIANPKAVRAIGQANKANAIPIVIPCHRVIGKNQSLTGYAGKEIDKKEKLLSLEKQYQ</sequence>
<keyword evidence="12" id="KW-1185">Reference proteome</keyword>
<evidence type="ECO:0000256" key="3">
    <source>
        <dbReference type="ARBA" id="ARBA00022603"/>
    </source>
</evidence>
<organism evidence="11 12">
    <name type="scientific">Rossellomorea pakistanensis</name>
    <dbReference type="NCBI Taxonomy" id="992288"/>
    <lineage>
        <taxon>Bacteria</taxon>
        <taxon>Bacillati</taxon>
        <taxon>Bacillota</taxon>
        <taxon>Bacilli</taxon>
        <taxon>Bacillales</taxon>
        <taxon>Bacillaceae</taxon>
        <taxon>Rossellomorea</taxon>
    </lineage>
</organism>
<dbReference type="EMBL" id="JAFBDZ010000003">
    <property type="protein sequence ID" value="MBM7586603.1"/>
    <property type="molecule type" value="Genomic_DNA"/>
</dbReference>
<dbReference type="GO" id="GO:0032259">
    <property type="term" value="P:methylation"/>
    <property type="evidence" value="ECO:0007669"/>
    <property type="project" value="UniProtKB-KW"/>
</dbReference>